<protein>
    <submittedName>
        <fullName evidence="1">Putative ovule protein</fullName>
    </submittedName>
</protein>
<proteinExistence type="predicted"/>
<dbReference type="EMBL" id="GEDG01036123">
    <property type="protein sequence ID" value="JAP08865.1"/>
    <property type="molecule type" value="Transcribed_RNA"/>
</dbReference>
<accession>A0A0V0GKY0</accession>
<feature type="non-terminal residue" evidence="1">
    <location>
        <position position="1"/>
    </location>
</feature>
<organism evidence="1">
    <name type="scientific">Solanum chacoense</name>
    <name type="common">Chaco potato</name>
    <dbReference type="NCBI Taxonomy" id="4108"/>
    <lineage>
        <taxon>Eukaryota</taxon>
        <taxon>Viridiplantae</taxon>
        <taxon>Streptophyta</taxon>
        <taxon>Embryophyta</taxon>
        <taxon>Tracheophyta</taxon>
        <taxon>Spermatophyta</taxon>
        <taxon>Magnoliopsida</taxon>
        <taxon>eudicotyledons</taxon>
        <taxon>Gunneridae</taxon>
        <taxon>Pentapetalae</taxon>
        <taxon>asterids</taxon>
        <taxon>lamiids</taxon>
        <taxon>Solanales</taxon>
        <taxon>Solanaceae</taxon>
        <taxon>Solanoideae</taxon>
        <taxon>Solaneae</taxon>
        <taxon>Solanum</taxon>
    </lineage>
</organism>
<reference evidence="1" key="1">
    <citation type="submission" date="2015-12" db="EMBL/GenBank/DDBJ databases">
        <title>Gene expression during late stages of embryo sac development: a critical building block for successful pollen-pistil interactions.</title>
        <authorList>
            <person name="Liu Y."/>
            <person name="Joly V."/>
            <person name="Sabar M."/>
            <person name="Matton D.P."/>
        </authorList>
    </citation>
    <scope>NUCLEOTIDE SEQUENCE</scope>
</reference>
<sequence>TKVSRDNTSTLNSSKLILIYNSILGELIQLRNTKTSKPLTILHTRTVLYITSEISSKLSAQPFSILKKQTCATSLDANTIKKLYE</sequence>
<evidence type="ECO:0000313" key="1">
    <source>
        <dbReference type="EMBL" id="JAP08865.1"/>
    </source>
</evidence>
<dbReference type="AlphaFoldDB" id="A0A0V0GKY0"/>
<name>A0A0V0GKY0_SOLCH</name>